<dbReference type="Proteomes" id="UP000183832">
    <property type="component" value="Unassembled WGS sequence"/>
</dbReference>
<protein>
    <submittedName>
        <fullName evidence="2">CLUMA_CG003768, isoform A</fullName>
    </submittedName>
</protein>
<gene>
    <name evidence="2" type="ORF">CLUMA_CG003768</name>
</gene>
<dbReference type="AlphaFoldDB" id="A0A1J1HPZ7"/>
<evidence type="ECO:0000313" key="2">
    <source>
        <dbReference type="EMBL" id="CRK90043.1"/>
    </source>
</evidence>
<evidence type="ECO:0000313" key="3">
    <source>
        <dbReference type="Proteomes" id="UP000183832"/>
    </source>
</evidence>
<evidence type="ECO:0000256" key="1">
    <source>
        <dbReference type="SAM" id="MobiDB-lite"/>
    </source>
</evidence>
<proteinExistence type="predicted"/>
<name>A0A1J1HPZ7_9DIPT</name>
<feature type="compositionally biased region" description="Basic residues" evidence="1">
    <location>
        <begin position="29"/>
        <end position="40"/>
    </location>
</feature>
<sequence>MEKVKRFLKVQTDPCEHRTRQQVQVHPQVGRRRRKSRARRDGRLSGASGHSTRNEGQFTGQGSIVNINPQMPAMTQPETLRQKAFAKLKLFNFSLNWDLHMNQCRPRSLLSRRLYRSRKYDDNELYRSNSFRFQRFERNDDTCKRFNKQVSLACSSIASDGHSTAKRMNSVITSNYLI</sequence>
<accession>A0A1J1HPZ7</accession>
<dbReference type="EMBL" id="CVRI01000015">
    <property type="protein sequence ID" value="CRK90043.1"/>
    <property type="molecule type" value="Genomic_DNA"/>
</dbReference>
<keyword evidence="3" id="KW-1185">Reference proteome</keyword>
<reference evidence="2 3" key="1">
    <citation type="submission" date="2015-04" db="EMBL/GenBank/DDBJ databases">
        <authorList>
            <person name="Syromyatnikov M.Y."/>
            <person name="Popov V.N."/>
        </authorList>
    </citation>
    <scope>NUCLEOTIDE SEQUENCE [LARGE SCALE GENOMIC DNA]</scope>
</reference>
<feature type="region of interest" description="Disordered" evidence="1">
    <location>
        <begin position="1"/>
        <end position="65"/>
    </location>
</feature>
<organism evidence="2 3">
    <name type="scientific">Clunio marinus</name>
    <dbReference type="NCBI Taxonomy" id="568069"/>
    <lineage>
        <taxon>Eukaryota</taxon>
        <taxon>Metazoa</taxon>
        <taxon>Ecdysozoa</taxon>
        <taxon>Arthropoda</taxon>
        <taxon>Hexapoda</taxon>
        <taxon>Insecta</taxon>
        <taxon>Pterygota</taxon>
        <taxon>Neoptera</taxon>
        <taxon>Endopterygota</taxon>
        <taxon>Diptera</taxon>
        <taxon>Nematocera</taxon>
        <taxon>Chironomoidea</taxon>
        <taxon>Chironomidae</taxon>
        <taxon>Clunio</taxon>
    </lineage>
</organism>
<feature type="compositionally biased region" description="Polar residues" evidence="1">
    <location>
        <begin position="48"/>
        <end position="65"/>
    </location>
</feature>
<dbReference type="OrthoDB" id="5914531at2759"/>